<dbReference type="PANTHER" id="PTHR33429:SF35">
    <property type="entry name" value="PROTEIN, PUTATIVE-RELATED"/>
    <property type="match status" value="1"/>
</dbReference>
<reference evidence="4" key="1">
    <citation type="journal article" date="2020" name="Nat. Commun.">
        <title>Genome sequence of the cluster root forming white lupin.</title>
        <authorList>
            <person name="Hufnagel B."/>
            <person name="Marques A."/>
            <person name="Soriano A."/>
            <person name="Marques L."/>
            <person name="Divol F."/>
            <person name="Doumas P."/>
            <person name="Sallet E."/>
            <person name="Mancinotti D."/>
            <person name="Carrere S."/>
            <person name="Marande W."/>
            <person name="Arribat S."/>
            <person name="Keller J."/>
            <person name="Huneau C."/>
            <person name="Blein T."/>
            <person name="Aime D."/>
            <person name="Laguerre M."/>
            <person name="Taylor J."/>
            <person name="Schubert V."/>
            <person name="Nelson M."/>
            <person name="Geu-Flores F."/>
            <person name="Crespi M."/>
            <person name="Gallardo-Guerrero K."/>
            <person name="Delaux P.-M."/>
            <person name="Salse J."/>
            <person name="Berges H."/>
            <person name="Guyot R."/>
            <person name="Gouzy J."/>
            <person name="Peret B."/>
        </authorList>
    </citation>
    <scope>NUCLEOTIDE SEQUENCE [LARGE SCALE GENOMIC DNA]</scope>
    <source>
        <strain evidence="4">cv. Amiga</strain>
    </source>
</reference>
<evidence type="ECO:0000256" key="2">
    <source>
        <dbReference type="SAM" id="Phobius"/>
    </source>
</evidence>
<evidence type="ECO:0000313" key="3">
    <source>
        <dbReference type="EMBL" id="KAE9597022.1"/>
    </source>
</evidence>
<sequence length="211" mass="23805">MDLQLEPLQQQQQPVQVYPDTVTDQSPSYNSNGSVGSVFIVLAIIVVISAVGFCLGWFCSRRHNQKHAKQQKQQNHHHNMPPKEVDIEFGFDKKIAASKPNGHGAARGPMAMKPLSAHHGHVDVRSFEIKLGPMMELCITLCRHAWPSYCVSSFYLFSVRFPTGRLKCTIVFSFFAILVLILRKNFALSPIWICKSRKDVSNGIIQLTERV</sequence>
<feature type="transmembrane region" description="Helical" evidence="2">
    <location>
        <begin position="38"/>
        <end position="59"/>
    </location>
</feature>
<name>A0A6A4P5P5_LUPAL</name>
<gene>
    <name evidence="3" type="ORF">Lalb_Chr16g0382221</name>
</gene>
<protein>
    <recommendedName>
        <fullName evidence="5">Transmembrane protein</fullName>
    </recommendedName>
</protein>
<feature type="region of interest" description="Disordered" evidence="1">
    <location>
        <begin position="1"/>
        <end position="25"/>
    </location>
</feature>
<evidence type="ECO:0000256" key="1">
    <source>
        <dbReference type="SAM" id="MobiDB-lite"/>
    </source>
</evidence>
<evidence type="ECO:0000313" key="4">
    <source>
        <dbReference type="Proteomes" id="UP000447434"/>
    </source>
</evidence>
<dbReference type="AlphaFoldDB" id="A0A6A4P5P5"/>
<keyword evidence="2" id="KW-0812">Transmembrane</keyword>
<dbReference type="Proteomes" id="UP000447434">
    <property type="component" value="Chromosome 16"/>
</dbReference>
<accession>A0A6A4P5P5</accession>
<comment type="caution">
    <text evidence="3">The sequence shown here is derived from an EMBL/GenBank/DDBJ whole genome shotgun (WGS) entry which is preliminary data.</text>
</comment>
<dbReference type="PANTHER" id="PTHR33429">
    <property type="entry name" value="OS02G0708000 PROTEIN-RELATED"/>
    <property type="match status" value="1"/>
</dbReference>
<organism evidence="3 4">
    <name type="scientific">Lupinus albus</name>
    <name type="common">White lupine</name>
    <name type="synonym">Lupinus termis</name>
    <dbReference type="NCBI Taxonomy" id="3870"/>
    <lineage>
        <taxon>Eukaryota</taxon>
        <taxon>Viridiplantae</taxon>
        <taxon>Streptophyta</taxon>
        <taxon>Embryophyta</taxon>
        <taxon>Tracheophyta</taxon>
        <taxon>Spermatophyta</taxon>
        <taxon>Magnoliopsida</taxon>
        <taxon>eudicotyledons</taxon>
        <taxon>Gunneridae</taxon>
        <taxon>Pentapetalae</taxon>
        <taxon>rosids</taxon>
        <taxon>fabids</taxon>
        <taxon>Fabales</taxon>
        <taxon>Fabaceae</taxon>
        <taxon>Papilionoideae</taxon>
        <taxon>50 kb inversion clade</taxon>
        <taxon>genistoids sensu lato</taxon>
        <taxon>core genistoids</taxon>
        <taxon>Genisteae</taxon>
        <taxon>Lupinus</taxon>
    </lineage>
</organism>
<dbReference type="OrthoDB" id="1906668at2759"/>
<keyword evidence="2" id="KW-0472">Membrane</keyword>
<keyword evidence="2" id="KW-1133">Transmembrane helix</keyword>
<dbReference type="EMBL" id="WOCE01000016">
    <property type="protein sequence ID" value="KAE9597022.1"/>
    <property type="molecule type" value="Genomic_DNA"/>
</dbReference>
<proteinExistence type="predicted"/>
<evidence type="ECO:0008006" key="5">
    <source>
        <dbReference type="Google" id="ProtNLM"/>
    </source>
</evidence>
<feature type="compositionally biased region" description="Low complexity" evidence="1">
    <location>
        <begin position="1"/>
        <end position="17"/>
    </location>
</feature>
<keyword evidence="4" id="KW-1185">Reference proteome</keyword>
<feature type="transmembrane region" description="Helical" evidence="2">
    <location>
        <begin position="164"/>
        <end position="182"/>
    </location>
</feature>